<dbReference type="SMART" id="SM01163">
    <property type="entry name" value="DUF1785"/>
    <property type="match status" value="1"/>
</dbReference>
<organism evidence="2 3">
    <name type="scientific">Marasmius tenuissimus</name>
    <dbReference type="NCBI Taxonomy" id="585030"/>
    <lineage>
        <taxon>Eukaryota</taxon>
        <taxon>Fungi</taxon>
        <taxon>Dikarya</taxon>
        <taxon>Basidiomycota</taxon>
        <taxon>Agaricomycotina</taxon>
        <taxon>Agaricomycetes</taxon>
        <taxon>Agaricomycetidae</taxon>
        <taxon>Agaricales</taxon>
        <taxon>Marasmiineae</taxon>
        <taxon>Marasmiaceae</taxon>
        <taxon>Marasmius</taxon>
    </lineage>
</organism>
<dbReference type="InterPro" id="IPR014811">
    <property type="entry name" value="ArgoL1"/>
</dbReference>
<dbReference type="InterPro" id="IPR036085">
    <property type="entry name" value="PAZ_dom_sf"/>
</dbReference>
<dbReference type="SUPFAM" id="SSF101690">
    <property type="entry name" value="PAZ domain"/>
    <property type="match status" value="1"/>
</dbReference>
<dbReference type="Pfam" id="PF02171">
    <property type="entry name" value="Piwi"/>
    <property type="match status" value="1"/>
</dbReference>
<dbReference type="SUPFAM" id="SSF53098">
    <property type="entry name" value="Ribonuclease H-like"/>
    <property type="match status" value="1"/>
</dbReference>
<dbReference type="InterPro" id="IPR032474">
    <property type="entry name" value="Argonaute_N"/>
</dbReference>
<dbReference type="PANTHER" id="PTHR22891">
    <property type="entry name" value="EUKARYOTIC TRANSLATION INITIATION FACTOR 2C"/>
    <property type="match status" value="1"/>
</dbReference>
<dbReference type="Proteomes" id="UP001437256">
    <property type="component" value="Unassembled WGS sequence"/>
</dbReference>
<name>A0ABR3A8F1_9AGAR</name>
<dbReference type="InterPro" id="IPR003100">
    <property type="entry name" value="PAZ_dom"/>
</dbReference>
<dbReference type="SMART" id="SM00950">
    <property type="entry name" value="Piwi"/>
    <property type="match status" value="1"/>
</dbReference>
<dbReference type="InterPro" id="IPR032473">
    <property type="entry name" value="Argonaute_Mid_dom"/>
</dbReference>
<keyword evidence="3" id="KW-1185">Reference proteome</keyword>
<dbReference type="InterPro" id="IPR003165">
    <property type="entry name" value="Piwi"/>
</dbReference>
<sequence length="796" mass="88630">MALRLIDQLQRVQAPEIFKPVGVYDGKKNLYMPHDLNFGKDSAGKTLTSKAFELAVPKDDPAKPPNVYTIKLTKAATVNPEVLQRFVDGKQSEDEAVLTVLMVMNIALGQVPKSRYPANSRSFFPGDDRKAVGHGLELWRGYFQSVRPTIGRVILNFDITTGMFYKSGNLINVALDFFGERDPRMLAASAFPPRHRQRLELFVSGLRVKVMTADGKRKRTIPIQSLSATGADGITFDWRDHGHTTVANYYRSLQNRALDYPGLVCAVTARGEAFPLEKCEVVDGQLARKQAPEEVVAEMVKFSQKSPNARMDAVKNGLDYLGHVESEYIKNFQMTLEPEKLPMKIDGRVIPAPKLSYGEGGKQQKVEPRFGSWNMMDMKLVDPKPIKRWGLVVFEARGRFGESFTQVIAKDIVNWFGSVGMTVGPVTLIHWGNGQDVPGGLNTALQEFKKKLILANPKADPKTVPDPDLLVVVLPDANNKAMYDQVKVFGDVEKGIPTQCLKASKCKRAKPDYWVNTALKVNLKLGGIDVKPDVASAVAGGLCDPRTPTIVMGADVYHPPPRSDAPSYAAVVANVDSDVSRYTADTRMQQSRVEIIEELGVMVEKMLNNYMSYHTKVEKKPRTAAAPTRLIFFRDGVSAGQYQEVKDRGTNHFAPEHHQFVINVITELQMIKDACQALGINPKITFIIVAKRHHFRFSPEANGPKNNVDRSGNSVAGTVVDTDIVHPTEFAFYLQAHGGLLGTSRSAYYHVLYDVGTHSFSRSLCIPDRELQLCFLMQDNKFRYTVHFILNLKAES</sequence>
<evidence type="ECO:0000259" key="1">
    <source>
        <dbReference type="PROSITE" id="PS50822"/>
    </source>
</evidence>
<dbReference type="Pfam" id="PF16486">
    <property type="entry name" value="ArgoN"/>
    <property type="match status" value="1"/>
</dbReference>
<dbReference type="InterPro" id="IPR036397">
    <property type="entry name" value="RNaseH_sf"/>
</dbReference>
<evidence type="ECO:0000313" key="3">
    <source>
        <dbReference type="Proteomes" id="UP001437256"/>
    </source>
</evidence>
<dbReference type="Pfam" id="PF16487">
    <property type="entry name" value="ArgoMid"/>
    <property type="match status" value="1"/>
</dbReference>
<dbReference type="Gene3D" id="3.40.50.2300">
    <property type="match status" value="1"/>
</dbReference>
<protein>
    <recommendedName>
        <fullName evidence="1">Piwi domain-containing protein</fullName>
    </recommendedName>
</protein>
<dbReference type="Gene3D" id="3.30.420.10">
    <property type="entry name" value="Ribonuclease H-like superfamily/Ribonuclease H"/>
    <property type="match status" value="1"/>
</dbReference>
<feature type="domain" description="Piwi" evidence="1">
    <location>
        <begin position="469"/>
        <end position="776"/>
    </location>
</feature>
<proteinExistence type="predicted"/>
<comment type="caution">
    <text evidence="2">The sequence shown here is derived from an EMBL/GenBank/DDBJ whole genome shotgun (WGS) entry which is preliminary data.</text>
</comment>
<dbReference type="EMBL" id="JBBXMP010000011">
    <property type="protein sequence ID" value="KAL0069601.1"/>
    <property type="molecule type" value="Genomic_DNA"/>
</dbReference>
<dbReference type="Pfam" id="PF08699">
    <property type="entry name" value="ArgoL1"/>
    <property type="match status" value="1"/>
</dbReference>
<dbReference type="Gene3D" id="2.170.260.10">
    <property type="entry name" value="paz domain"/>
    <property type="match status" value="1"/>
</dbReference>
<dbReference type="CDD" id="cd02846">
    <property type="entry name" value="PAZ_argonaute_like"/>
    <property type="match status" value="1"/>
</dbReference>
<reference evidence="2 3" key="1">
    <citation type="submission" date="2024-05" db="EMBL/GenBank/DDBJ databases">
        <title>A draft genome resource for the thread blight pathogen Marasmius tenuissimus strain MS-2.</title>
        <authorList>
            <person name="Yulfo-Soto G.E."/>
            <person name="Baruah I.K."/>
            <person name="Amoako-Attah I."/>
            <person name="Bukari Y."/>
            <person name="Meinhardt L.W."/>
            <person name="Bailey B.A."/>
            <person name="Cohen S.P."/>
        </authorList>
    </citation>
    <scope>NUCLEOTIDE SEQUENCE [LARGE SCALE GENOMIC DNA]</scope>
    <source>
        <strain evidence="2 3">MS-2</strain>
    </source>
</reference>
<accession>A0ABR3A8F1</accession>
<dbReference type="InterPro" id="IPR012337">
    <property type="entry name" value="RNaseH-like_sf"/>
</dbReference>
<evidence type="ECO:0000313" key="2">
    <source>
        <dbReference type="EMBL" id="KAL0069601.1"/>
    </source>
</evidence>
<gene>
    <name evidence="2" type="ORF">AAF712_003259</name>
</gene>
<dbReference type="PROSITE" id="PS50822">
    <property type="entry name" value="PIWI"/>
    <property type="match status" value="1"/>
</dbReference>
<dbReference type="Pfam" id="PF02170">
    <property type="entry name" value="PAZ"/>
    <property type="match status" value="1"/>
</dbReference>